<feature type="transmembrane region" description="Helical" evidence="1">
    <location>
        <begin position="43"/>
        <end position="66"/>
    </location>
</feature>
<feature type="transmembrane region" description="Helical" evidence="1">
    <location>
        <begin position="216"/>
        <end position="241"/>
    </location>
</feature>
<evidence type="ECO:0000313" key="3">
    <source>
        <dbReference type="Proteomes" id="UP001597541"/>
    </source>
</evidence>
<sequence>MGFSNLWKKEIRSLAPLYGVFCAVVLLLHLILLYKRAYLDEEVLIVVSLFMPFLFVSAMAIGTGYYQLHTEWRTNSIYLLLSLPIRGWKVLTAKLAAVFALLLASSLWIGVSFALVLLKVAWEEVIGPEELPPLFPSLFNIALNTFWIYCLVTLFLLLLVQFTFLCGQLTAKFKWLVMTCACFGTLWLVLRISPVLSDLLLWAPELIYGGNDTEVIYLHPGPFAVLLLISAGLLALNGYIFEKEVEV</sequence>
<feature type="transmembrane region" description="Helical" evidence="1">
    <location>
        <begin position="95"/>
        <end position="118"/>
    </location>
</feature>
<keyword evidence="1" id="KW-1133">Transmembrane helix</keyword>
<reference evidence="3" key="1">
    <citation type="journal article" date="2019" name="Int. J. Syst. Evol. Microbiol.">
        <title>The Global Catalogue of Microorganisms (GCM) 10K type strain sequencing project: providing services to taxonomists for standard genome sequencing and annotation.</title>
        <authorList>
            <consortium name="The Broad Institute Genomics Platform"/>
            <consortium name="The Broad Institute Genome Sequencing Center for Infectious Disease"/>
            <person name="Wu L."/>
            <person name="Ma J."/>
        </authorList>
    </citation>
    <scope>NUCLEOTIDE SEQUENCE [LARGE SCALE GENOMIC DNA]</scope>
    <source>
        <strain evidence="3">KCTC 3950</strain>
    </source>
</reference>
<proteinExistence type="predicted"/>
<dbReference type="EMBL" id="JBHUME010000019">
    <property type="protein sequence ID" value="MFD2615318.1"/>
    <property type="molecule type" value="Genomic_DNA"/>
</dbReference>
<dbReference type="RefSeq" id="WP_377607095.1">
    <property type="nucleotide sequence ID" value="NZ_JBHUME010000019.1"/>
</dbReference>
<dbReference type="Proteomes" id="UP001597541">
    <property type="component" value="Unassembled WGS sequence"/>
</dbReference>
<gene>
    <name evidence="2" type="ORF">ACFSUF_23225</name>
</gene>
<accession>A0ABW5PKR3</accession>
<name>A0ABW5PKR3_9BACL</name>
<protein>
    <recommendedName>
        <fullName evidence="4">ABC transporter permease</fullName>
    </recommendedName>
</protein>
<feature type="transmembrane region" description="Helical" evidence="1">
    <location>
        <begin position="175"/>
        <end position="196"/>
    </location>
</feature>
<feature type="transmembrane region" description="Helical" evidence="1">
    <location>
        <begin position="138"/>
        <end position="163"/>
    </location>
</feature>
<evidence type="ECO:0008006" key="4">
    <source>
        <dbReference type="Google" id="ProtNLM"/>
    </source>
</evidence>
<organism evidence="2 3">
    <name type="scientific">Paenibacillus gansuensis</name>
    <dbReference type="NCBI Taxonomy" id="306542"/>
    <lineage>
        <taxon>Bacteria</taxon>
        <taxon>Bacillati</taxon>
        <taxon>Bacillota</taxon>
        <taxon>Bacilli</taxon>
        <taxon>Bacillales</taxon>
        <taxon>Paenibacillaceae</taxon>
        <taxon>Paenibacillus</taxon>
    </lineage>
</organism>
<evidence type="ECO:0000313" key="2">
    <source>
        <dbReference type="EMBL" id="MFD2615318.1"/>
    </source>
</evidence>
<evidence type="ECO:0000256" key="1">
    <source>
        <dbReference type="SAM" id="Phobius"/>
    </source>
</evidence>
<keyword evidence="3" id="KW-1185">Reference proteome</keyword>
<keyword evidence="1" id="KW-0472">Membrane</keyword>
<keyword evidence="1" id="KW-0812">Transmembrane</keyword>
<comment type="caution">
    <text evidence="2">The sequence shown here is derived from an EMBL/GenBank/DDBJ whole genome shotgun (WGS) entry which is preliminary data.</text>
</comment>
<feature type="transmembrane region" description="Helical" evidence="1">
    <location>
        <begin position="15"/>
        <end position="34"/>
    </location>
</feature>